<protein>
    <submittedName>
        <fullName evidence="2">NUDIX hydrolase</fullName>
    </submittedName>
</protein>
<organism evidence="2 3">
    <name type="scientific">Actinomycetospora straminea</name>
    <dbReference type="NCBI Taxonomy" id="663607"/>
    <lineage>
        <taxon>Bacteria</taxon>
        <taxon>Bacillati</taxon>
        <taxon>Actinomycetota</taxon>
        <taxon>Actinomycetes</taxon>
        <taxon>Pseudonocardiales</taxon>
        <taxon>Pseudonocardiaceae</taxon>
        <taxon>Actinomycetospora</taxon>
    </lineage>
</organism>
<name>A0ABP9F0D0_9PSEU</name>
<proteinExistence type="predicted"/>
<accession>A0ABP9F0D0</accession>
<keyword evidence="3" id="KW-1185">Reference proteome</keyword>
<dbReference type="PROSITE" id="PS51462">
    <property type="entry name" value="NUDIX"/>
    <property type="match status" value="1"/>
</dbReference>
<feature type="domain" description="Nudix hydrolase" evidence="1">
    <location>
        <begin position="73"/>
        <end position="200"/>
    </location>
</feature>
<dbReference type="CDD" id="cd03674">
    <property type="entry name" value="NUDIX_Hydrolase"/>
    <property type="match status" value="1"/>
</dbReference>
<dbReference type="Gene3D" id="3.90.79.10">
    <property type="entry name" value="Nucleoside Triphosphate Pyrophosphohydrolase"/>
    <property type="match status" value="1"/>
</dbReference>
<comment type="caution">
    <text evidence="2">The sequence shown here is derived from an EMBL/GenBank/DDBJ whole genome shotgun (WGS) entry which is preliminary data.</text>
</comment>
<evidence type="ECO:0000313" key="2">
    <source>
        <dbReference type="EMBL" id="GAA4890723.1"/>
    </source>
</evidence>
<dbReference type="GO" id="GO:0016787">
    <property type="term" value="F:hydrolase activity"/>
    <property type="evidence" value="ECO:0007669"/>
    <property type="project" value="UniProtKB-KW"/>
</dbReference>
<dbReference type="SUPFAM" id="SSF55811">
    <property type="entry name" value="Nudix"/>
    <property type="match status" value="1"/>
</dbReference>
<dbReference type="InterPro" id="IPR015797">
    <property type="entry name" value="NUDIX_hydrolase-like_dom_sf"/>
</dbReference>
<reference evidence="3" key="1">
    <citation type="journal article" date="2019" name="Int. J. Syst. Evol. Microbiol.">
        <title>The Global Catalogue of Microorganisms (GCM) 10K type strain sequencing project: providing services to taxonomists for standard genome sequencing and annotation.</title>
        <authorList>
            <consortium name="The Broad Institute Genomics Platform"/>
            <consortium name="The Broad Institute Genome Sequencing Center for Infectious Disease"/>
            <person name="Wu L."/>
            <person name="Ma J."/>
        </authorList>
    </citation>
    <scope>NUCLEOTIDE SEQUENCE [LARGE SCALE GENOMIC DNA]</scope>
    <source>
        <strain evidence="3">JCM 17983</strain>
    </source>
</reference>
<keyword evidence="2" id="KW-0378">Hydrolase</keyword>
<dbReference type="Proteomes" id="UP001500457">
    <property type="component" value="Unassembled WGS sequence"/>
</dbReference>
<dbReference type="EMBL" id="BAABHQ010000019">
    <property type="protein sequence ID" value="GAA4890723.1"/>
    <property type="molecule type" value="Genomic_DNA"/>
</dbReference>
<dbReference type="InterPro" id="IPR000086">
    <property type="entry name" value="NUDIX_hydrolase_dom"/>
</dbReference>
<sequence length="200" mass="21224">MSDPELDPALEPAGDRTLAATTRAAVSTAAVHADARAVLDRWRPALRDVDSVRQALLSYLDARPDACSRSCAPGHLTASTLVLDAAGEHALLTLHPRIGAWIQLGGHIEPDDTTLAGAALREATEESGIPGLVLDPEPVHAEVHALTCSLGVPTRHLDVRFVAHAPPGAVESISEESLDLRWWRLAELPDDVAFGRALSP</sequence>
<evidence type="ECO:0000313" key="3">
    <source>
        <dbReference type="Proteomes" id="UP001500457"/>
    </source>
</evidence>
<gene>
    <name evidence="2" type="ORF">GCM10023203_50290</name>
</gene>
<evidence type="ECO:0000259" key="1">
    <source>
        <dbReference type="PROSITE" id="PS51462"/>
    </source>
</evidence>
<dbReference type="Pfam" id="PF00293">
    <property type="entry name" value="NUDIX"/>
    <property type="match status" value="1"/>
</dbReference>